<dbReference type="STRING" id="1349785.GCA_000509405_01106"/>
<keyword evidence="4 7" id="KW-0573">Peptidoglycan synthesis</keyword>
<evidence type="ECO:0000256" key="3">
    <source>
        <dbReference type="ARBA" id="ARBA00022960"/>
    </source>
</evidence>
<feature type="active site" description="Proton donor/acceptor" evidence="7">
    <location>
        <position position="187"/>
    </location>
</feature>
<comment type="similarity">
    <text evidence="7">Belongs to the aspartate/glutamate racemases family.</text>
</comment>
<evidence type="ECO:0000256" key="1">
    <source>
        <dbReference type="ARBA" id="ARBA00001602"/>
    </source>
</evidence>
<dbReference type="GO" id="GO:0071555">
    <property type="term" value="P:cell wall organization"/>
    <property type="evidence" value="ECO:0007669"/>
    <property type="project" value="UniProtKB-KW"/>
</dbReference>
<accession>A0A2H1ECD8</accession>
<dbReference type="SUPFAM" id="SSF53681">
    <property type="entry name" value="Aspartate/glutamate racemase"/>
    <property type="match status" value="2"/>
</dbReference>
<dbReference type="GO" id="GO:0009252">
    <property type="term" value="P:peptidoglycan biosynthetic process"/>
    <property type="evidence" value="ECO:0007669"/>
    <property type="project" value="UniProtKB-UniRule"/>
</dbReference>
<evidence type="ECO:0000256" key="2">
    <source>
        <dbReference type="ARBA" id="ARBA00013090"/>
    </source>
</evidence>
<protein>
    <recommendedName>
        <fullName evidence="2 7">Glutamate racemase</fullName>
        <ecNumber evidence="2 7">5.1.1.3</ecNumber>
    </recommendedName>
</protein>
<sequence>MQLPNKTNPIGIFDSGIGGTSIWKEIHLLLPHENTIYLSDSKNAPYGQKTKEEIIRLSIKNTEFLLAHKCKVIVVACNTATTNAIDYLRTNYKVPFIGIEPAIKPASLQTNTNTIGILATKGTLNSKLFAKTSSSINNNITIIEQVGEGLVELIEKGKINSKEMVSLLNKYIVPMLNANIDCLVLGCTHYPYLIPQIKKVVDGKSIHIIDSGRAVASQVKNILEINQLLSNNTSSPMLSFFTNKDKDVLSYFIKQYSNTIIKEVYF</sequence>
<dbReference type="Pfam" id="PF01177">
    <property type="entry name" value="Asp_Glu_race"/>
    <property type="match status" value="1"/>
</dbReference>
<dbReference type="HAMAP" id="MF_00258">
    <property type="entry name" value="Glu_racemase"/>
    <property type="match status" value="1"/>
</dbReference>
<feature type="binding site" evidence="7">
    <location>
        <begin position="188"/>
        <end position="189"/>
    </location>
    <ligand>
        <name>substrate</name>
    </ligand>
</feature>
<reference evidence="8 9" key="1">
    <citation type="submission" date="2016-11" db="EMBL/GenBank/DDBJ databases">
        <authorList>
            <person name="Jaros S."/>
            <person name="Januszkiewicz K."/>
            <person name="Wedrychowicz H."/>
        </authorList>
    </citation>
    <scope>NUCLEOTIDE SEQUENCE [LARGE SCALE GENOMIC DNA]</scope>
    <source>
        <strain evidence="8">NCIMB 2154T</strain>
    </source>
</reference>
<keyword evidence="5 7" id="KW-0413">Isomerase</keyword>
<dbReference type="PANTHER" id="PTHR21198">
    <property type="entry name" value="GLUTAMATE RACEMASE"/>
    <property type="match status" value="1"/>
</dbReference>
<evidence type="ECO:0000256" key="4">
    <source>
        <dbReference type="ARBA" id="ARBA00022984"/>
    </source>
</evidence>
<dbReference type="GO" id="GO:0008360">
    <property type="term" value="P:regulation of cell shape"/>
    <property type="evidence" value="ECO:0007669"/>
    <property type="project" value="UniProtKB-KW"/>
</dbReference>
<dbReference type="Proteomes" id="UP000231564">
    <property type="component" value="Chromosome MARIT"/>
</dbReference>
<evidence type="ECO:0000256" key="6">
    <source>
        <dbReference type="ARBA" id="ARBA00023316"/>
    </source>
</evidence>
<dbReference type="InterPro" id="IPR018187">
    <property type="entry name" value="Asp/Glu_racemase_AS_1"/>
</dbReference>
<dbReference type="PROSITE" id="PS00923">
    <property type="entry name" value="ASP_GLU_RACEMASE_1"/>
    <property type="match status" value="1"/>
</dbReference>
<comment type="function">
    <text evidence="7">Provides the (R)-glutamate required for cell wall biosynthesis.</text>
</comment>
<dbReference type="NCBIfam" id="TIGR00067">
    <property type="entry name" value="glut_race"/>
    <property type="match status" value="1"/>
</dbReference>
<dbReference type="KEGG" id="tmar:MARIT_2672"/>
<dbReference type="InterPro" id="IPR001920">
    <property type="entry name" value="Asp/Glu_race"/>
</dbReference>
<name>A0A2H1ECD8_9FLAO</name>
<dbReference type="OrthoDB" id="9801055at2"/>
<feature type="active site" description="Proton donor/acceptor" evidence="7">
    <location>
        <position position="77"/>
    </location>
</feature>
<dbReference type="Gene3D" id="3.40.50.1860">
    <property type="match status" value="2"/>
</dbReference>
<evidence type="ECO:0000256" key="5">
    <source>
        <dbReference type="ARBA" id="ARBA00023235"/>
    </source>
</evidence>
<comment type="catalytic activity">
    <reaction evidence="1 7">
        <text>L-glutamate = D-glutamate</text>
        <dbReference type="Rhea" id="RHEA:12813"/>
        <dbReference type="ChEBI" id="CHEBI:29985"/>
        <dbReference type="ChEBI" id="CHEBI:29986"/>
        <dbReference type="EC" id="5.1.1.3"/>
    </reaction>
</comment>
<evidence type="ECO:0000313" key="9">
    <source>
        <dbReference type="Proteomes" id="UP000231564"/>
    </source>
</evidence>
<organism evidence="8 9">
    <name type="scientific">Tenacibaculum maritimum NCIMB 2154</name>
    <dbReference type="NCBI Taxonomy" id="1349785"/>
    <lineage>
        <taxon>Bacteria</taxon>
        <taxon>Pseudomonadati</taxon>
        <taxon>Bacteroidota</taxon>
        <taxon>Flavobacteriia</taxon>
        <taxon>Flavobacteriales</taxon>
        <taxon>Flavobacteriaceae</taxon>
        <taxon>Tenacibaculum</taxon>
    </lineage>
</organism>
<keyword evidence="3 7" id="KW-0133">Cell shape</keyword>
<dbReference type="UniPathway" id="UPA00219"/>
<dbReference type="InterPro" id="IPR015942">
    <property type="entry name" value="Asp/Glu/hydantoin_racemase"/>
</dbReference>
<dbReference type="EMBL" id="LT634361">
    <property type="protein sequence ID" value="SFZ84281.1"/>
    <property type="molecule type" value="Genomic_DNA"/>
</dbReference>
<feature type="binding site" evidence="7">
    <location>
        <begin position="78"/>
        <end position="79"/>
    </location>
    <ligand>
        <name>substrate</name>
    </ligand>
</feature>
<dbReference type="EC" id="5.1.1.3" evidence="2 7"/>
<dbReference type="RefSeq" id="WP_100211708.1">
    <property type="nucleotide sequence ID" value="NZ_CP138495.1"/>
</dbReference>
<dbReference type="InterPro" id="IPR033134">
    <property type="entry name" value="Asp/Glu_racemase_AS_2"/>
</dbReference>
<gene>
    <name evidence="7 8" type="primary">murI</name>
    <name evidence="8" type="ORF">MARIT_2672</name>
</gene>
<dbReference type="InterPro" id="IPR004391">
    <property type="entry name" value="Glu_race"/>
</dbReference>
<keyword evidence="6 7" id="KW-0961">Cell wall biogenesis/degradation</keyword>
<dbReference type="GeneID" id="47724134"/>
<dbReference type="AlphaFoldDB" id="A0A2H1ECD8"/>
<dbReference type="FunFam" id="3.40.50.1860:FF:000001">
    <property type="entry name" value="Glutamate racemase"/>
    <property type="match status" value="1"/>
</dbReference>
<evidence type="ECO:0000313" key="8">
    <source>
        <dbReference type="EMBL" id="SFZ84281.1"/>
    </source>
</evidence>
<feature type="binding site" evidence="7">
    <location>
        <begin position="46"/>
        <end position="47"/>
    </location>
    <ligand>
        <name>substrate</name>
    </ligand>
</feature>
<feature type="binding site" evidence="7">
    <location>
        <begin position="14"/>
        <end position="15"/>
    </location>
    <ligand>
        <name>substrate</name>
    </ligand>
</feature>
<keyword evidence="9" id="KW-1185">Reference proteome</keyword>
<dbReference type="PROSITE" id="PS00924">
    <property type="entry name" value="ASP_GLU_RACEMASE_2"/>
    <property type="match status" value="1"/>
</dbReference>
<comment type="pathway">
    <text evidence="7">Cell wall biogenesis; peptidoglycan biosynthesis.</text>
</comment>
<dbReference type="PANTHER" id="PTHR21198:SF3">
    <property type="entry name" value="GLUTAMATE RACEMASE"/>
    <property type="match status" value="1"/>
</dbReference>
<dbReference type="GO" id="GO:0008881">
    <property type="term" value="F:glutamate racemase activity"/>
    <property type="evidence" value="ECO:0007669"/>
    <property type="project" value="UniProtKB-UniRule"/>
</dbReference>
<evidence type="ECO:0000256" key="7">
    <source>
        <dbReference type="HAMAP-Rule" id="MF_00258"/>
    </source>
</evidence>
<proteinExistence type="inferred from homology"/>